<reference evidence="1 2" key="1">
    <citation type="journal article" date="2018" name="Front. Plant Sci.">
        <title>Red Clover (Trifolium pratense) and Zigzag Clover (T. medium) - A Picture of Genomic Similarities and Differences.</title>
        <authorList>
            <person name="Dluhosova J."/>
            <person name="Istvanek J."/>
            <person name="Nedelnik J."/>
            <person name="Repkova J."/>
        </authorList>
    </citation>
    <scope>NUCLEOTIDE SEQUENCE [LARGE SCALE GENOMIC DNA]</scope>
    <source>
        <strain evidence="2">cv. 10/8</strain>
        <tissue evidence="1">Leaf</tissue>
    </source>
</reference>
<protein>
    <submittedName>
        <fullName evidence="1">Uncharacterized protein</fullName>
    </submittedName>
</protein>
<keyword evidence="2" id="KW-1185">Reference proteome</keyword>
<accession>A0A392S655</accession>
<name>A0A392S655_9FABA</name>
<dbReference type="Proteomes" id="UP000265520">
    <property type="component" value="Unassembled WGS sequence"/>
</dbReference>
<sequence>QRSLVGRACGKYLLEMPNDFQGLRLGIGYALNQAWEIDLVMTGIVLGERV</sequence>
<evidence type="ECO:0000313" key="2">
    <source>
        <dbReference type="Proteomes" id="UP000265520"/>
    </source>
</evidence>
<dbReference type="EMBL" id="LXQA010317874">
    <property type="protein sequence ID" value="MCI43470.1"/>
    <property type="molecule type" value="Genomic_DNA"/>
</dbReference>
<organism evidence="1 2">
    <name type="scientific">Trifolium medium</name>
    <dbReference type="NCBI Taxonomy" id="97028"/>
    <lineage>
        <taxon>Eukaryota</taxon>
        <taxon>Viridiplantae</taxon>
        <taxon>Streptophyta</taxon>
        <taxon>Embryophyta</taxon>
        <taxon>Tracheophyta</taxon>
        <taxon>Spermatophyta</taxon>
        <taxon>Magnoliopsida</taxon>
        <taxon>eudicotyledons</taxon>
        <taxon>Gunneridae</taxon>
        <taxon>Pentapetalae</taxon>
        <taxon>rosids</taxon>
        <taxon>fabids</taxon>
        <taxon>Fabales</taxon>
        <taxon>Fabaceae</taxon>
        <taxon>Papilionoideae</taxon>
        <taxon>50 kb inversion clade</taxon>
        <taxon>NPAAA clade</taxon>
        <taxon>Hologalegina</taxon>
        <taxon>IRL clade</taxon>
        <taxon>Trifolieae</taxon>
        <taxon>Trifolium</taxon>
    </lineage>
</organism>
<evidence type="ECO:0000313" key="1">
    <source>
        <dbReference type="EMBL" id="MCI43470.1"/>
    </source>
</evidence>
<proteinExistence type="predicted"/>
<feature type="non-terminal residue" evidence="1">
    <location>
        <position position="1"/>
    </location>
</feature>
<dbReference type="AlphaFoldDB" id="A0A392S655"/>
<comment type="caution">
    <text evidence="1">The sequence shown here is derived from an EMBL/GenBank/DDBJ whole genome shotgun (WGS) entry which is preliminary data.</text>
</comment>